<dbReference type="PANTHER" id="PTHR44846:SF17">
    <property type="entry name" value="GNTR-FAMILY TRANSCRIPTIONAL REGULATOR"/>
    <property type="match status" value="1"/>
</dbReference>
<comment type="caution">
    <text evidence="7">The sequence shown here is derived from an EMBL/GenBank/DDBJ whole genome shotgun (WGS) entry which is preliminary data.</text>
</comment>
<dbReference type="InterPro" id="IPR036388">
    <property type="entry name" value="WH-like_DNA-bd_sf"/>
</dbReference>
<organism evidence="7 8">
    <name type="scientific">Paractinoplanes hotanensis</name>
    <dbReference type="NCBI Taxonomy" id="2906497"/>
    <lineage>
        <taxon>Bacteria</taxon>
        <taxon>Bacillati</taxon>
        <taxon>Actinomycetota</taxon>
        <taxon>Actinomycetes</taxon>
        <taxon>Micromonosporales</taxon>
        <taxon>Micromonosporaceae</taxon>
        <taxon>Paractinoplanes</taxon>
    </lineage>
</organism>
<gene>
    <name evidence="7" type="ORF">LXN57_44365</name>
</gene>
<dbReference type="Pfam" id="PF00392">
    <property type="entry name" value="GntR"/>
    <property type="match status" value="1"/>
</dbReference>
<keyword evidence="8" id="KW-1185">Reference proteome</keyword>
<dbReference type="InterPro" id="IPR050679">
    <property type="entry name" value="Bact_HTH_transcr_reg"/>
</dbReference>
<name>A0ABT0YGH1_9ACTN</name>
<dbReference type="InterPro" id="IPR036390">
    <property type="entry name" value="WH_DNA-bd_sf"/>
</dbReference>
<evidence type="ECO:0000313" key="7">
    <source>
        <dbReference type="EMBL" id="MCM4084588.1"/>
    </source>
</evidence>
<feature type="coiled-coil region" evidence="4">
    <location>
        <begin position="134"/>
        <end position="161"/>
    </location>
</feature>
<dbReference type="PROSITE" id="PS50949">
    <property type="entry name" value="HTH_GNTR"/>
    <property type="match status" value="1"/>
</dbReference>
<dbReference type="SUPFAM" id="SSF46785">
    <property type="entry name" value="Winged helix' DNA-binding domain"/>
    <property type="match status" value="1"/>
</dbReference>
<evidence type="ECO:0000256" key="3">
    <source>
        <dbReference type="ARBA" id="ARBA00023163"/>
    </source>
</evidence>
<dbReference type="EMBL" id="JAMQOL010000079">
    <property type="protein sequence ID" value="MCM4084588.1"/>
    <property type="molecule type" value="Genomic_DNA"/>
</dbReference>
<feature type="region of interest" description="Disordered" evidence="5">
    <location>
        <begin position="80"/>
        <end position="100"/>
    </location>
</feature>
<evidence type="ECO:0000259" key="6">
    <source>
        <dbReference type="PROSITE" id="PS50949"/>
    </source>
</evidence>
<keyword evidence="4" id="KW-0175">Coiled coil</keyword>
<feature type="region of interest" description="Disordered" evidence="5">
    <location>
        <begin position="163"/>
        <end position="187"/>
    </location>
</feature>
<keyword evidence="3" id="KW-0804">Transcription</keyword>
<dbReference type="SMART" id="SM00345">
    <property type="entry name" value="HTH_GNTR"/>
    <property type="match status" value="1"/>
</dbReference>
<dbReference type="Proteomes" id="UP001523216">
    <property type="component" value="Unassembled WGS sequence"/>
</dbReference>
<evidence type="ECO:0000313" key="8">
    <source>
        <dbReference type="Proteomes" id="UP001523216"/>
    </source>
</evidence>
<proteinExistence type="predicted"/>
<evidence type="ECO:0000256" key="5">
    <source>
        <dbReference type="SAM" id="MobiDB-lite"/>
    </source>
</evidence>
<evidence type="ECO:0000256" key="1">
    <source>
        <dbReference type="ARBA" id="ARBA00023015"/>
    </source>
</evidence>
<evidence type="ECO:0000256" key="4">
    <source>
        <dbReference type="SAM" id="Coils"/>
    </source>
</evidence>
<dbReference type="InterPro" id="IPR000524">
    <property type="entry name" value="Tscrpt_reg_HTH_GntR"/>
</dbReference>
<accession>A0ABT0YGH1</accession>
<keyword evidence="2" id="KW-0238">DNA-binding</keyword>
<protein>
    <submittedName>
        <fullName evidence="7">Winged helix-turn-helix domain-containing protein</fullName>
    </submittedName>
</protein>
<dbReference type="PANTHER" id="PTHR44846">
    <property type="entry name" value="MANNOSYL-D-GLYCERATE TRANSPORT/METABOLISM SYSTEM REPRESSOR MNGR-RELATED"/>
    <property type="match status" value="1"/>
</dbReference>
<dbReference type="RefSeq" id="WP_251804334.1">
    <property type="nucleotide sequence ID" value="NZ_JAMQOL010000079.1"/>
</dbReference>
<evidence type="ECO:0000256" key="2">
    <source>
        <dbReference type="ARBA" id="ARBA00023125"/>
    </source>
</evidence>
<keyword evidence="1" id="KW-0805">Transcription regulation</keyword>
<sequence>MTHPADDKRSLFQRVVDDIVDQIRTGALHCGDALPTARKMAESYGVASMTAQRALRELQNLGLTYAVVGKGTFVHPLATQRIGTDGQPDPARSGTATMADDPDLNRRVAQFLLKQNEIAGRVVDAMMAKDVHGMNVAAQELADLNTAHQDLAEDIAKYKANAGIDPVDAAPAVPEPAKPRRARKPAK</sequence>
<dbReference type="CDD" id="cd07377">
    <property type="entry name" value="WHTH_GntR"/>
    <property type="match status" value="1"/>
</dbReference>
<dbReference type="Gene3D" id="1.10.10.10">
    <property type="entry name" value="Winged helix-like DNA-binding domain superfamily/Winged helix DNA-binding domain"/>
    <property type="match status" value="1"/>
</dbReference>
<reference evidence="7 8" key="1">
    <citation type="submission" date="2022-06" db="EMBL/GenBank/DDBJ databases">
        <title>Actinoplanes abujensis sp. nov., isolated from Nigerian arid soil.</title>
        <authorList>
            <person name="Ding P."/>
        </authorList>
    </citation>
    <scope>NUCLEOTIDE SEQUENCE [LARGE SCALE GENOMIC DNA]</scope>
    <source>
        <strain evidence="8">TRM88002</strain>
    </source>
</reference>
<feature type="domain" description="HTH gntR-type" evidence="6">
    <location>
        <begin position="9"/>
        <end position="77"/>
    </location>
</feature>